<organism evidence="1 2">
    <name type="scientific">Providencia alcalifaciens</name>
    <dbReference type="NCBI Taxonomy" id="126385"/>
    <lineage>
        <taxon>Bacteria</taxon>
        <taxon>Pseudomonadati</taxon>
        <taxon>Pseudomonadota</taxon>
        <taxon>Gammaproteobacteria</taxon>
        <taxon>Enterobacterales</taxon>
        <taxon>Morganellaceae</taxon>
        <taxon>Providencia</taxon>
    </lineage>
</organism>
<evidence type="ECO:0000313" key="1">
    <source>
        <dbReference type="EMBL" id="MTC36151.1"/>
    </source>
</evidence>
<protein>
    <submittedName>
        <fullName evidence="1">Uncharacterized protein</fullName>
    </submittedName>
</protein>
<reference evidence="1 2" key="1">
    <citation type="submission" date="2019-10" db="EMBL/GenBank/DDBJ databases">
        <title>Comparative genomic analysis of Providencia.</title>
        <authorList>
            <person name="Yuan C."/>
            <person name="Wei Y."/>
            <person name="Yin Z."/>
        </authorList>
    </citation>
    <scope>NUCLEOTIDE SEQUENCE [LARGE SCALE GENOMIC DNA]</scope>
    <source>
        <strain evidence="2">wls1934</strain>
    </source>
</reference>
<dbReference type="EMBL" id="WLUB01000053">
    <property type="protein sequence ID" value="MTC36151.1"/>
    <property type="molecule type" value="Genomic_DNA"/>
</dbReference>
<name>A0AAW9VEV5_9GAMM</name>
<comment type="caution">
    <text evidence="1">The sequence shown here is derived from an EMBL/GenBank/DDBJ whole genome shotgun (WGS) entry which is preliminary data.</text>
</comment>
<dbReference type="Proteomes" id="UP000449944">
    <property type="component" value="Unassembled WGS sequence"/>
</dbReference>
<proteinExistence type="predicted"/>
<evidence type="ECO:0000313" key="2">
    <source>
        <dbReference type="Proteomes" id="UP000449944"/>
    </source>
</evidence>
<dbReference type="AlphaFoldDB" id="A0AAW9VEV5"/>
<gene>
    <name evidence="1" type="ORF">GKR67_16300</name>
</gene>
<sequence>MSEYNYLKLKEHILELSKSSNFEQAIGEWDLESVEITDEFDNCPCGQQIKEHCYIRNKLNGNNTYVGNRCIKKFLNKDTGTLFDGLKRIKNDISANANEAVIEYANERGYLFDKEYQFLLDTMRKRSLSKKQLD</sequence>
<accession>A0AAW9VEV5</accession>